<keyword evidence="15" id="KW-1185">Reference proteome</keyword>
<dbReference type="GO" id="GO:0003849">
    <property type="term" value="F:3-deoxy-7-phosphoheptulonate synthase activity"/>
    <property type="evidence" value="ECO:0007669"/>
    <property type="project" value="UniProtKB-EC"/>
</dbReference>
<proteinExistence type="inferred from homology"/>
<feature type="compositionally biased region" description="Polar residues" evidence="12">
    <location>
        <begin position="715"/>
        <end position="726"/>
    </location>
</feature>
<evidence type="ECO:0000313" key="15">
    <source>
        <dbReference type="Proteomes" id="UP000757232"/>
    </source>
</evidence>
<dbReference type="PANTHER" id="PTHR21225:SF12">
    <property type="entry name" value="PHOSPHO-2-DEHYDRO-3-DEOXYHEPTONATE ALDOLASE, TYROSINE-INHIBITED"/>
    <property type="match status" value="1"/>
</dbReference>
<comment type="function">
    <text evidence="1">Stereospecific condensation of phosphoenolpyruvate (PEP) and D-erythrose-4-phosphate (E4P) giving rise to 3-deoxy-D-arabino-heptulosonate-7-phosphate (DAHP).</text>
</comment>
<dbReference type="GO" id="GO:0008652">
    <property type="term" value="P:amino acid biosynthetic process"/>
    <property type="evidence" value="ECO:0007669"/>
    <property type="project" value="UniProtKB-KW"/>
</dbReference>
<feature type="region of interest" description="Disordered" evidence="12">
    <location>
        <begin position="1034"/>
        <end position="1053"/>
    </location>
</feature>
<evidence type="ECO:0000256" key="3">
    <source>
        <dbReference type="ARBA" id="ARBA00007985"/>
    </source>
</evidence>
<feature type="region of interest" description="Disordered" evidence="12">
    <location>
        <begin position="646"/>
        <end position="736"/>
    </location>
</feature>
<dbReference type="OrthoDB" id="4699125at2759"/>
<accession>A0A9Q5HUC2</accession>
<dbReference type="EMBL" id="LNZH02000205">
    <property type="protein sequence ID" value="OCB86060.1"/>
    <property type="molecule type" value="Genomic_DNA"/>
</dbReference>
<dbReference type="InterPro" id="IPR006219">
    <property type="entry name" value="DAHP_synth_1"/>
</dbReference>
<comment type="similarity">
    <text evidence="3">Belongs to the class-I DAHP synthase family.</text>
</comment>
<evidence type="ECO:0000256" key="7">
    <source>
        <dbReference type="ARBA" id="ARBA00023141"/>
    </source>
</evidence>
<comment type="caution">
    <text evidence="14">The sequence shown here is derived from an EMBL/GenBank/DDBJ whole genome shotgun (WGS) entry which is preliminary data.</text>
</comment>
<name>A0A9Q5HUC2_SANBA</name>
<feature type="compositionally biased region" description="Basic and acidic residues" evidence="12">
    <location>
        <begin position="668"/>
        <end position="678"/>
    </location>
</feature>
<dbReference type="InterPro" id="IPR006218">
    <property type="entry name" value="DAHP1/KDSA"/>
</dbReference>
<protein>
    <recommendedName>
        <fullName evidence="4">3-deoxy-7-phosphoheptulonate synthase</fullName>
        <ecNumber evidence="4">2.5.1.54</ecNumber>
    </recommendedName>
    <alternativeName>
        <fullName evidence="10">3-deoxy-D-arabino-heptulosonate 7-phosphate synthase</fullName>
    </alternativeName>
    <alternativeName>
        <fullName evidence="9">DAHP synthase</fullName>
    </alternativeName>
    <alternativeName>
        <fullName evidence="8">Phospho-2-keto-3-deoxyheptonate aldolase</fullName>
    </alternativeName>
</protein>
<reference evidence="14" key="1">
    <citation type="submission" date="2016-06" db="EMBL/GenBank/DDBJ databases">
        <title>Draft Genome sequence of the fungus Inonotus baumii.</title>
        <authorList>
            <person name="Zhu H."/>
            <person name="Lin W."/>
        </authorList>
    </citation>
    <scope>NUCLEOTIDE SEQUENCE</scope>
    <source>
        <strain evidence="14">821</strain>
    </source>
</reference>
<comment type="catalytic activity">
    <reaction evidence="11">
        <text>D-erythrose 4-phosphate + phosphoenolpyruvate + H2O = 7-phospho-2-dehydro-3-deoxy-D-arabino-heptonate + phosphate</text>
        <dbReference type="Rhea" id="RHEA:14717"/>
        <dbReference type="ChEBI" id="CHEBI:15377"/>
        <dbReference type="ChEBI" id="CHEBI:16897"/>
        <dbReference type="ChEBI" id="CHEBI:43474"/>
        <dbReference type="ChEBI" id="CHEBI:58394"/>
        <dbReference type="ChEBI" id="CHEBI:58702"/>
        <dbReference type="EC" id="2.5.1.54"/>
    </reaction>
</comment>
<evidence type="ECO:0000256" key="2">
    <source>
        <dbReference type="ARBA" id="ARBA00004688"/>
    </source>
</evidence>
<dbReference type="GO" id="GO:0009073">
    <property type="term" value="P:aromatic amino acid family biosynthetic process"/>
    <property type="evidence" value="ECO:0007669"/>
    <property type="project" value="UniProtKB-KW"/>
</dbReference>
<gene>
    <name evidence="14" type="ORF">A7U60_g6958</name>
</gene>
<keyword evidence="7" id="KW-0057">Aromatic amino acid biosynthesis</keyword>
<dbReference type="GO" id="GO:0005737">
    <property type="term" value="C:cytoplasm"/>
    <property type="evidence" value="ECO:0007669"/>
    <property type="project" value="TreeGrafter"/>
</dbReference>
<feature type="domain" description="DAHP synthetase I/KDSA" evidence="13">
    <location>
        <begin position="219"/>
        <end position="518"/>
    </location>
</feature>
<evidence type="ECO:0000259" key="13">
    <source>
        <dbReference type="Pfam" id="PF00793"/>
    </source>
</evidence>
<dbReference type="Pfam" id="PF00793">
    <property type="entry name" value="DAHP_synth_1"/>
    <property type="match status" value="1"/>
</dbReference>
<dbReference type="Proteomes" id="UP000757232">
    <property type="component" value="Unassembled WGS sequence"/>
</dbReference>
<dbReference type="FunFam" id="3.20.20.70:FF:000005">
    <property type="entry name" value="Phospho-2-dehydro-3-deoxyheptonate aldolase"/>
    <property type="match status" value="1"/>
</dbReference>
<evidence type="ECO:0000256" key="9">
    <source>
        <dbReference type="ARBA" id="ARBA00031349"/>
    </source>
</evidence>
<evidence type="ECO:0000256" key="1">
    <source>
        <dbReference type="ARBA" id="ARBA00003726"/>
    </source>
</evidence>
<feature type="compositionally biased region" description="Low complexity" evidence="12">
    <location>
        <begin position="727"/>
        <end position="736"/>
    </location>
</feature>
<evidence type="ECO:0000256" key="12">
    <source>
        <dbReference type="SAM" id="MobiDB-lite"/>
    </source>
</evidence>
<evidence type="ECO:0000256" key="11">
    <source>
        <dbReference type="ARBA" id="ARBA00047508"/>
    </source>
</evidence>
<evidence type="ECO:0000256" key="8">
    <source>
        <dbReference type="ARBA" id="ARBA00031111"/>
    </source>
</evidence>
<dbReference type="PANTHER" id="PTHR21225">
    <property type="entry name" value="PHOSPHO-2-DEHYDRO-3-DEOXYHEPTONATE ALDOLASE DAHP SYNTHETASE"/>
    <property type="match status" value="1"/>
</dbReference>
<keyword evidence="6" id="KW-0808">Transferase</keyword>
<dbReference type="NCBIfam" id="TIGR00034">
    <property type="entry name" value="aroFGH"/>
    <property type="match status" value="1"/>
</dbReference>
<evidence type="ECO:0000313" key="14">
    <source>
        <dbReference type="EMBL" id="OCB86060.1"/>
    </source>
</evidence>
<evidence type="ECO:0000256" key="4">
    <source>
        <dbReference type="ARBA" id="ARBA00012694"/>
    </source>
</evidence>
<feature type="compositionally biased region" description="Polar residues" evidence="12">
    <location>
        <begin position="684"/>
        <end position="702"/>
    </location>
</feature>
<dbReference type="InterPro" id="IPR013785">
    <property type="entry name" value="Aldolase_TIM"/>
</dbReference>
<dbReference type="Gene3D" id="3.20.20.70">
    <property type="entry name" value="Aldolase class I"/>
    <property type="match status" value="1"/>
</dbReference>
<dbReference type="NCBIfam" id="NF009395">
    <property type="entry name" value="PRK12755.1"/>
    <property type="match status" value="1"/>
</dbReference>
<keyword evidence="5" id="KW-0028">Amino-acid biosynthesis</keyword>
<comment type="pathway">
    <text evidence="2">Metabolic intermediate biosynthesis; chorismate biosynthesis; chorismate from D-erythrose 4-phosphate and phosphoenolpyruvate: step 1/7.</text>
</comment>
<evidence type="ECO:0000256" key="10">
    <source>
        <dbReference type="ARBA" id="ARBA00032193"/>
    </source>
</evidence>
<feature type="region of interest" description="Disordered" evidence="12">
    <location>
        <begin position="610"/>
        <end position="634"/>
    </location>
</feature>
<dbReference type="EC" id="2.5.1.54" evidence="4"/>
<feature type="compositionally biased region" description="Basic and acidic residues" evidence="12">
    <location>
        <begin position="612"/>
        <end position="623"/>
    </location>
</feature>
<organism evidence="14 15">
    <name type="scientific">Sanghuangporus baumii</name>
    <name type="common">Phellinus baumii</name>
    <dbReference type="NCBI Taxonomy" id="108892"/>
    <lineage>
        <taxon>Eukaryota</taxon>
        <taxon>Fungi</taxon>
        <taxon>Dikarya</taxon>
        <taxon>Basidiomycota</taxon>
        <taxon>Agaricomycotina</taxon>
        <taxon>Agaricomycetes</taxon>
        <taxon>Hymenochaetales</taxon>
        <taxon>Hymenochaetaceae</taxon>
        <taxon>Sanghuangporus</taxon>
    </lineage>
</organism>
<dbReference type="SUPFAM" id="SSF51569">
    <property type="entry name" value="Aldolase"/>
    <property type="match status" value="1"/>
</dbReference>
<evidence type="ECO:0000256" key="6">
    <source>
        <dbReference type="ARBA" id="ARBA00022679"/>
    </source>
</evidence>
<sequence length="1153" mass="125270">MPNSTGVAASVAEVPSQSAAAISFCATAQPGIPKNDAVPEEHRNNIMPGTVFVNSNSNTNGHLKHQAHMPSTPLPDEADAERMHKYITDRRVVGVGTPLLPDSSSLSLSSLSSSSLHKNEFSDDVSSSFSAHAAYAPPHTPSTGLDGINNGVTPPTNVHTNLDTPMGHMPLEPEPSMSLSALYDPQYDPLIQPALIRHEIISSPAAQATIARARFAASRIIAGEDERIIVVVGPCSIHCPQQAIEYAKMLKEDIPKWDGLLIIMRSYFEKPRTTVGWKGLINDPDIDGSFKINKGLRVARQLLCDLTDLGIPVGSELLDTISPQYIADLISWGAIGARTTESQLHRELASGVSFPIGFKNGTDGSVGVAVDAMRAASAPHAFMGVTEQGLAAIVKTRGNQDVHVILRGGSRGTNYDAESVQAAAAAIKKARPGLHPSLMVDCSHGNSQKNHNNQPKVVHTIAEQLRAGESSITGVMIESNIRAGRQDVPAPELGGAKALQYGVSITDACVDYEVTRAMLDELNDAVRARRALKFERGVIANGLKSVNANPRIAQLQNDHEQHPVASHFQRSSSPSLLYTLSSKGSKEMSSGLRKRLAVFKKPLTSSPVSDIRVLHAEDEHRDGEEEEEEHDHAFVKEVDDVLSESLSRSFSSISEHSSGSGGAEDDSEHEHEHERGTEVPKANGATSTQQEQPSKNPSQSPRGPSKSLPSAIRRGTSSLRPIQRTRSGSSSVSSSGSWLGYDLSIIVALVSPIGNILTGSDHIRNILLLLFLIYYLHQLVEVPWNLYLASIPSEGLFSPSEETDPAKLAAYAELRSLEIFYLVLTVVSPFLGGCLLRFVATAISGDPASLSWFSTSLFVLATGIRPWSHLTERLKNRSRALKTLVEQQDPDDQPDDEEDPKVEIDREISDLRGKFDSVDKRLTDLDVSSSREWDDLADAIDAIELGVRKYQSESNKKAKEWDARIGVLETYVLDLHSKDKKTRIHEKETYLRGARLRAVFWDVLAFPWTVSALMWNIARNVARQLGLSTERSASTIEKGKLSPTPATPSHGKFRSHTLETIVEEDQESQDQDKDGTAVNDGCGCVGSDSSHTLVAEATTITATKDRADIDILDLASTLALRLLHFAFSPLILLNHVLSSLLELPRSAFHAIVH</sequence>
<feature type="compositionally biased region" description="Low complexity" evidence="12">
    <location>
        <begin position="646"/>
        <end position="658"/>
    </location>
</feature>
<dbReference type="AlphaFoldDB" id="A0A9Q5HUC2"/>
<evidence type="ECO:0000256" key="5">
    <source>
        <dbReference type="ARBA" id="ARBA00022605"/>
    </source>
</evidence>